<dbReference type="GO" id="GO:0008320">
    <property type="term" value="F:protein transmembrane transporter activity"/>
    <property type="evidence" value="ECO:0007669"/>
    <property type="project" value="TreeGrafter"/>
</dbReference>
<accession>A0A8R1HT20</accession>
<evidence type="ECO:0000256" key="6">
    <source>
        <dbReference type="ARBA" id="ARBA00023136"/>
    </source>
</evidence>
<dbReference type="FunFam" id="2.60.40.150:FF:000359">
    <property type="entry name" value="DNAJ domain containing protein"/>
    <property type="match status" value="1"/>
</dbReference>
<dbReference type="Proteomes" id="UP000005237">
    <property type="component" value="Unassembled WGS sequence"/>
</dbReference>
<dbReference type="PANTHER" id="PTHR24075:SF0">
    <property type="entry name" value="TRANSLOCATION PROTEIN SEC63 HOMOLOG"/>
    <property type="match status" value="1"/>
</dbReference>
<evidence type="ECO:0000313" key="11">
    <source>
        <dbReference type="Proteomes" id="UP000005237"/>
    </source>
</evidence>
<evidence type="ECO:0000256" key="2">
    <source>
        <dbReference type="ARBA" id="ARBA00004240"/>
    </source>
</evidence>
<evidence type="ECO:0000313" key="10">
    <source>
        <dbReference type="EnsemblMetazoa" id="CJA10899.1"/>
    </source>
</evidence>
<protein>
    <submittedName>
        <fullName evidence="10">SEC63 domain-containing protein</fullName>
    </submittedName>
</protein>
<feature type="compositionally biased region" description="Low complexity" evidence="8">
    <location>
        <begin position="168"/>
        <end position="186"/>
    </location>
</feature>
<dbReference type="EnsemblMetazoa" id="CJA10899.1">
    <property type="protein sequence ID" value="CJA10899.1"/>
    <property type="gene ID" value="WBGene00130103"/>
</dbReference>
<dbReference type="AlphaFoldDB" id="A0A8R1HT20"/>
<dbReference type="PANTHER" id="PTHR24075">
    <property type="entry name" value="SEC63 DOMAIN-CONTAINING"/>
    <property type="match status" value="1"/>
</dbReference>
<dbReference type="GO" id="GO:0006614">
    <property type="term" value="P:SRP-dependent cotranslational protein targeting to membrane"/>
    <property type="evidence" value="ECO:0007669"/>
    <property type="project" value="TreeGrafter"/>
</dbReference>
<keyword evidence="7" id="KW-0143">Chaperone</keyword>
<keyword evidence="5" id="KW-1133">Transmembrane helix</keyword>
<dbReference type="InterPro" id="IPR014756">
    <property type="entry name" value="Ig_E-set"/>
</dbReference>
<evidence type="ECO:0000256" key="8">
    <source>
        <dbReference type="SAM" id="MobiDB-lite"/>
    </source>
</evidence>
<sequence>MDTENRRAVLRTLSADQYRDVMVVLSMMPHLQIEHKAVVEGEDDQHELTAGCYMTLKVTLRRHRLIDPLAAGLSDQLKAYESGEEDEGEEKEEVEGEADKEEKKTTKKPWEKNKQKKKKKGGNVQKKQVKKQVAPQSSPSAEPLLPVEEEKKPEEDEDSEGSDDDSAASDSENTSQKNGSDNNGNESESDWEDDVAQKKNIFETKSVETHLVHAPFYPVDKYEWWWVTLAHVDKKEKSRQIMAPPQIVKTLVNEQTVDIRFPAPPHKGTYNYNLSVKSDSYMDADYSVNFKLDVKEAKVVEYKHENYVDEDEEAVEASSDEEYTEGSDSDDDEE</sequence>
<keyword evidence="4" id="KW-0256">Endoplasmic reticulum</keyword>
<evidence type="ECO:0000256" key="7">
    <source>
        <dbReference type="ARBA" id="ARBA00023186"/>
    </source>
</evidence>
<keyword evidence="3" id="KW-0812">Transmembrane</keyword>
<evidence type="ECO:0000256" key="3">
    <source>
        <dbReference type="ARBA" id="ARBA00022692"/>
    </source>
</evidence>
<evidence type="ECO:0000256" key="4">
    <source>
        <dbReference type="ARBA" id="ARBA00022824"/>
    </source>
</evidence>
<feature type="compositionally biased region" description="Basic and acidic residues" evidence="8">
    <location>
        <begin position="100"/>
        <end position="113"/>
    </location>
</feature>
<comment type="subcellular location">
    <subcellularLocation>
        <location evidence="2">Endoplasmic reticulum</location>
    </subcellularLocation>
    <subcellularLocation>
        <location evidence="1">Membrane</location>
        <topology evidence="1">Multi-pass membrane protein</topology>
    </subcellularLocation>
</comment>
<reference evidence="10" key="2">
    <citation type="submission" date="2022-06" db="UniProtKB">
        <authorList>
            <consortium name="EnsemblMetazoa"/>
        </authorList>
    </citation>
    <scope>IDENTIFICATION</scope>
    <source>
        <strain evidence="10">DF5081</strain>
    </source>
</reference>
<feature type="compositionally biased region" description="Acidic residues" evidence="8">
    <location>
        <begin position="308"/>
        <end position="334"/>
    </location>
</feature>
<dbReference type="Gene3D" id="2.60.40.150">
    <property type="entry name" value="C2 domain"/>
    <property type="match status" value="1"/>
</dbReference>
<feature type="compositionally biased region" description="Acidic residues" evidence="8">
    <location>
        <begin position="82"/>
        <end position="99"/>
    </location>
</feature>
<dbReference type="Pfam" id="PF02889">
    <property type="entry name" value="Sec63"/>
    <property type="match status" value="1"/>
</dbReference>
<feature type="region of interest" description="Disordered" evidence="8">
    <location>
        <begin position="80"/>
        <end position="194"/>
    </location>
</feature>
<keyword evidence="6" id="KW-0472">Membrane</keyword>
<name>A0A8R1HT20_CAEJA</name>
<dbReference type="GO" id="GO:0006620">
    <property type="term" value="P:post-translational protein targeting to endoplasmic reticulum membrane"/>
    <property type="evidence" value="ECO:0007669"/>
    <property type="project" value="TreeGrafter"/>
</dbReference>
<feature type="compositionally biased region" description="Acidic residues" evidence="8">
    <location>
        <begin position="155"/>
        <end position="167"/>
    </location>
</feature>
<dbReference type="SUPFAM" id="SSF81296">
    <property type="entry name" value="E set domains"/>
    <property type="match status" value="1"/>
</dbReference>
<reference evidence="11" key="1">
    <citation type="submission" date="2010-08" db="EMBL/GenBank/DDBJ databases">
        <authorList>
            <consortium name="Caenorhabditis japonica Sequencing Consortium"/>
            <person name="Wilson R.K."/>
        </authorList>
    </citation>
    <scope>NUCLEOTIDE SEQUENCE [LARGE SCALE GENOMIC DNA]</scope>
    <source>
        <strain evidence="11">DF5081</strain>
    </source>
</reference>
<evidence type="ECO:0000259" key="9">
    <source>
        <dbReference type="Pfam" id="PF02889"/>
    </source>
</evidence>
<dbReference type="GO" id="GO:0003723">
    <property type="term" value="F:RNA binding"/>
    <property type="evidence" value="ECO:0007669"/>
    <property type="project" value="TreeGrafter"/>
</dbReference>
<feature type="region of interest" description="Disordered" evidence="8">
    <location>
        <begin position="305"/>
        <end position="334"/>
    </location>
</feature>
<feature type="domain" description="SEC63" evidence="9">
    <location>
        <begin position="209"/>
        <end position="290"/>
    </location>
</feature>
<keyword evidence="11" id="KW-1185">Reference proteome</keyword>
<dbReference type="GO" id="GO:0031207">
    <property type="term" value="C:Sec62/Sec63 complex"/>
    <property type="evidence" value="ECO:0007669"/>
    <property type="project" value="TreeGrafter"/>
</dbReference>
<evidence type="ECO:0000256" key="5">
    <source>
        <dbReference type="ARBA" id="ARBA00022989"/>
    </source>
</evidence>
<dbReference type="InterPro" id="IPR004179">
    <property type="entry name" value="Sec63-dom"/>
</dbReference>
<evidence type="ECO:0000256" key="1">
    <source>
        <dbReference type="ARBA" id="ARBA00004141"/>
    </source>
</evidence>
<proteinExistence type="predicted"/>
<organism evidence="10 11">
    <name type="scientific">Caenorhabditis japonica</name>
    <dbReference type="NCBI Taxonomy" id="281687"/>
    <lineage>
        <taxon>Eukaryota</taxon>
        <taxon>Metazoa</taxon>
        <taxon>Ecdysozoa</taxon>
        <taxon>Nematoda</taxon>
        <taxon>Chromadorea</taxon>
        <taxon>Rhabditida</taxon>
        <taxon>Rhabditina</taxon>
        <taxon>Rhabditomorpha</taxon>
        <taxon>Rhabditoidea</taxon>
        <taxon>Rhabditidae</taxon>
        <taxon>Peloderinae</taxon>
        <taxon>Caenorhabditis</taxon>
    </lineage>
</organism>
<dbReference type="InterPro" id="IPR035892">
    <property type="entry name" value="C2_domain_sf"/>
</dbReference>